<evidence type="ECO:0000313" key="1">
    <source>
        <dbReference type="EMBL" id="GAG91311.1"/>
    </source>
</evidence>
<name>X1D486_9ZZZZ</name>
<accession>X1D486</accession>
<protein>
    <submittedName>
        <fullName evidence="1">Uncharacterized protein</fullName>
    </submittedName>
</protein>
<dbReference type="AlphaFoldDB" id="X1D486"/>
<sequence>MAGGKPCGAVTAIASTLDDGGTIIELSEVPAISLFVPGDGVDSTNWAIGSSSTMVRDFLVTTTTPDGDVLVKIENQVYDPAIFTGAPPHMQDDV</sequence>
<gene>
    <name evidence="1" type="ORF">S01H4_42436</name>
</gene>
<proteinExistence type="predicted"/>
<organism evidence="1">
    <name type="scientific">marine sediment metagenome</name>
    <dbReference type="NCBI Taxonomy" id="412755"/>
    <lineage>
        <taxon>unclassified sequences</taxon>
        <taxon>metagenomes</taxon>
        <taxon>ecological metagenomes</taxon>
    </lineage>
</organism>
<dbReference type="EMBL" id="BART01023300">
    <property type="protein sequence ID" value="GAG91311.1"/>
    <property type="molecule type" value="Genomic_DNA"/>
</dbReference>
<comment type="caution">
    <text evidence="1">The sequence shown here is derived from an EMBL/GenBank/DDBJ whole genome shotgun (WGS) entry which is preliminary data.</text>
</comment>
<reference evidence="1" key="1">
    <citation type="journal article" date="2014" name="Front. Microbiol.">
        <title>High frequency of phylogenetically diverse reductive dehalogenase-homologous genes in deep subseafloor sedimentary metagenomes.</title>
        <authorList>
            <person name="Kawai M."/>
            <person name="Futagami T."/>
            <person name="Toyoda A."/>
            <person name="Takaki Y."/>
            <person name="Nishi S."/>
            <person name="Hori S."/>
            <person name="Arai W."/>
            <person name="Tsubouchi T."/>
            <person name="Morono Y."/>
            <person name="Uchiyama I."/>
            <person name="Ito T."/>
            <person name="Fujiyama A."/>
            <person name="Inagaki F."/>
            <person name="Takami H."/>
        </authorList>
    </citation>
    <scope>NUCLEOTIDE SEQUENCE</scope>
    <source>
        <strain evidence="1">Expedition CK06-06</strain>
    </source>
</reference>